<evidence type="ECO:0000313" key="9">
    <source>
        <dbReference type="Proteomes" id="UP001221757"/>
    </source>
</evidence>
<dbReference type="SUPFAM" id="SSF54373">
    <property type="entry name" value="FAD-linked reductases, C-terminal domain"/>
    <property type="match status" value="1"/>
</dbReference>
<dbReference type="Pfam" id="PF05199">
    <property type="entry name" value="GMC_oxred_C"/>
    <property type="match status" value="1"/>
</dbReference>
<dbReference type="Proteomes" id="UP001221757">
    <property type="component" value="Unassembled WGS sequence"/>
</dbReference>
<dbReference type="GO" id="GO:0050660">
    <property type="term" value="F:flavin adenine dinucleotide binding"/>
    <property type="evidence" value="ECO:0007669"/>
    <property type="project" value="InterPro"/>
</dbReference>
<evidence type="ECO:0000313" key="8">
    <source>
        <dbReference type="EMBL" id="KAJ7699532.1"/>
    </source>
</evidence>
<comment type="cofactor">
    <cofactor evidence="1 5">
        <name>FAD</name>
        <dbReference type="ChEBI" id="CHEBI:57692"/>
    </cofactor>
</comment>
<feature type="binding site" evidence="5">
    <location>
        <position position="127"/>
    </location>
    <ligand>
        <name>FAD</name>
        <dbReference type="ChEBI" id="CHEBI:57692"/>
    </ligand>
</feature>
<feature type="binding site" evidence="5">
    <location>
        <begin position="604"/>
        <end position="605"/>
    </location>
    <ligand>
        <name>FAD</name>
        <dbReference type="ChEBI" id="CHEBI:57692"/>
    </ligand>
</feature>
<evidence type="ECO:0000259" key="7">
    <source>
        <dbReference type="PROSITE" id="PS00624"/>
    </source>
</evidence>
<feature type="domain" description="Glucose-methanol-choline oxidoreductase N-terminal" evidence="7">
    <location>
        <begin position="312"/>
        <end position="326"/>
    </location>
</feature>
<keyword evidence="4 5" id="KW-0274">FAD</keyword>
<protein>
    <submittedName>
        <fullName evidence="8">Aryl-alcohol-oxidase from pleurotus Eryingii</fullName>
    </submittedName>
</protein>
<proteinExistence type="inferred from homology"/>
<feature type="signal peptide" evidence="6">
    <location>
        <begin position="1"/>
        <end position="19"/>
    </location>
</feature>
<dbReference type="EMBL" id="JARKIE010000022">
    <property type="protein sequence ID" value="KAJ7699532.1"/>
    <property type="molecule type" value="Genomic_DNA"/>
</dbReference>
<keyword evidence="6" id="KW-0732">Signal</keyword>
<evidence type="ECO:0000256" key="6">
    <source>
        <dbReference type="SAM" id="SignalP"/>
    </source>
</evidence>
<dbReference type="Pfam" id="PF00732">
    <property type="entry name" value="GMC_oxred_N"/>
    <property type="match status" value="1"/>
</dbReference>
<dbReference type="Gene3D" id="3.50.50.60">
    <property type="entry name" value="FAD/NAD(P)-binding domain"/>
    <property type="match status" value="1"/>
</dbReference>
<dbReference type="SUPFAM" id="SSF51905">
    <property type="entry name" value="FAD/NAD(P)-binding domain"/>
    <property type="match status" value="1"/>
</dbReference>
<comment type="similarity">
    <text evidence="2">Belongs to the GMC oxidoreductase family.</text>
</comment>
<dbReference type="InterPro" id="IPR007867">
    <property type="entry name" value="GMC_OxRtase_C"/>
</dbReference>
<evidence type="ECO:0000256" key="1">
    <source>
        <dbReference type="ARBA" id="ARBA00001974"/>
    </source>
</evidence>
<reference evidence="8" key="1">
    <citation type="submission" date="2023-03" db="EMBL/GenBank/DDBJ databases">
        <title>Massive genome expansion in bonnet fungi (Mycena s.s.) driven by repeated elements and novel gene families across ecological guilds.</title>
        <authorList>
            <consortium name="Lawrence Berkeley National Laboratory"/>
            <person name="Harder C.B."/>
            <person name="Miyauchi S."/>
            <person name="Viragh M."/>
            <person name="Kuo A."/>
            <person name="Thoen E."/>
            <person name="Andreopoulos B."/>
            <person name="Lu D."/>
            <person name="Skrede I."/>
            <person name="Drula E."/>
            <person name="Henrissat B."/>
            <person name="Morin E."/>
            <person name="Kohler A."/>
            <person name="Barry K."/>
            <person name="LaButti K."/>
            <person name="Morin E."/>
            <person name="Salamov A."/>
            <person name="Lipzen A."/>
            <person name="Mereny Z."/>
            <person name="Hegedus B."/>
            <person name="Baldrian P."/>
            <person name="Stursova M."/>
            <person name="Weitz H."/>
            <person name="Taylor A."/>
            <person name="Grigoriev I.V."/>
            <person name="Nagy L.G."/>
            <person name="Martin F."/>
            <person name="Kauserud H."/>
        </authorList>
    </citation>
    <scope>NUCLEOTIDE SEQUENCE</scope>
    <source>
        <strain evidence="8">CBHHK067</strain>
    </source>
</reference>
<feature type="binding site" evidence="5">
    <location>
        <position position="275"/>
    </location>
    <ligand>
        <name>FAD</name>
        <dbReference type="ChEBI" id="CHEBI:57692"/>
    </ligand>
</feature>
<keyword evidence="9" id="KW-1185">Reference proteome</keyword>
<dbReference type="InterPro" id="IPR012132">
    <property type="entry name" value="GMC_OxRdtase"/>
</dbReference>
<dbReference type="PANTHER" id="PTHR11552">
    <property type="entry name" value="GLUCOSE-METHANOL-CHOLINE GMC OXIDOREDUCTASE"/>
    <property type="match status" value="1"/>
</dbReference>
<comment type="caution">
    <text evidence="8">The sequence shown here is derived from an EMBL/GenBank/DDBJ whole genome shotgun (WGS) entry which is preliminary data.</text>
</comment>
<feature type="chain" id="PRO_5042284963" evidence="6">
    <location>
        <begin position="20"/>
        <end position="626"/>
    </location>
</feature>
<dbReference type="GO" id="GO:0016614">
    <property type="term" value="F:oxidoreductase activity, acting on CH-OH group of donors"/>
    <property type="evidence" value="ECO:0007669"/>
    <property type="project" value="InterPro"/>
</dbReference>
<dbReference type="PROSITE" id="PS00624">
    <property type="entry name" value="GMC_OXRED_2"/>
    <property type="match status" value="1"/>
</dbReference>
<evidence type="ECO:0000256" key="5">
    <source>
        <dbReference type="PIRSR" id="PIRSR000137-2"/>
    </source>
</evidence>
<gene>
    <name evidence="8" type="ORF">B0H17DRAFT_1196160</name>
</gene>
<dbReference type="AlphaFoldDB" id="A0AAD7DTP6"/>
<evidence type="ECO:0000256" key="3">
    <source>
        <dbReference type="ARBA" id="ARBA00022630"/>
    </source>
</evidence>
<name>A0AAD7DTP6_MYCRO</name>
<dbReference type="PANTHER" id="PTHR11552:SF147">
    <property type="entry name" value="CHOLINE DEHYDROGENASE, MITOCHONDRIAL"/>
    <property type="match status" value="1"/>
</dbReference>
<dbReference type="Gene3D" id="3.30.560.10">
    <property type="entry name" value="Glucose Oxidase, domain 3"/>
    <property type="match status" value="1"/>
</dbReference>
<dbReference type="InterPro" id="IPR036188">
    <property type="entry name" value="FAD/NAD-bd_sf"/>
</dbReference>
<evidence type="ECO:0000256" key="2">
    <source>
        <dbReference type="ARBA" id="ARBA00010790"/>
    </source>
</evidence>
<dbReference type="PIRSF" id="PIRSF000137">
    <property type="entry name" value="Alcohol_oxidase"/>
    <property type="match status" value="1"/>
</dbReference>
<sequence length="626" mass="67041">MAPSHHFFWLLCLVDLCLGKIFTAPEQITSRRYDFVVFSMIRSDWSCYVVQPGPFAGCVVASRLSENPNVRVLVIEAGVSDNGTDSAVISTPILAGQGAGTVFDWNYTTTHQVGLNGRAFAYPRGFVMGGSSSLNAMIYQRGPRDDFDRLASVSGDPGWTWDNLQEFIFKNEKHVPAWNNRSDAGEYNPRVHGHGPLLSSLTATPWELDRRVMQTAADHSDEYPFNLDLNSGDGLGVGWIQTSVGNSARSSSSSAYLHPALDSRNNIDLLLHTQVTNLISSGSGSKLTGVQVSQNAHEYEFAATKEVILSAGSVGTPQILMLSGVGPKEELQKFGIKSVVDLPDVGRNLQDQAIVGLQWEAKAETLSGLLNDPAAFSAALAQYAINKTGIAAANSVVNSIAFLRLPDGSPLLKGGDPAAGPHAAHFEFAFLASPLGSKQRVELITGNSPQNTFLANDKQVGPTTGNWVSIAIVVQSPTSRGSINITSSSAFSYPTIDPAFYTTAFDIGTAIHAVKAAQEFFSKPAWDGFIGAPFSDATNLDTDAKIEAYVRKWAMSNKHPTSTARMSKNSDKSGVVGPDLLVKGIRGVRVVDASVLPFAVGGFPQAQVYIIAERAAALIKDAWCLN</sequence>
<keyword evidence="3" id="KW-0285">Flavoprotein</keyword>
<organism evidence="8 9">
    <name type="scientific">Mycena rosella</name>
    <name type="common">Pink bonnet</name>
    <name type="synonym">Agaricus rosellus</name>
    <dbReference type="NCBI Taxonomy" id="1033263"/>
    <lineage>
        <taxon>Eukaryota</taxon>
        <taxon>Fungi</taxon>
        <taxon>Dikarya</taxon>
        <taxon>Basidiomycota</taxon>
        <taxon>Agaricomycotina</taxon>
        <taxon>Agaricomycetes</taxon>
        <taxon>Agaricomycetidae</taxon>
        <taxon>Agaricales</taxon>
        <taxon>Marasmiineae</taxon>
        <taxon>Mycenaceae</taxon>
        <taxon>Mycena</taxon>
    </lineage>
</organism>
<evidence type="ECO:0000256" key="4">
    <source>
        <dbReference type="ARBA" id="ARBA00022827"/>
    </source>
</evidence>
<dbReference type="InterPro" id="IPR000172">
    <property type="entry name" value="GMC_OxRdtase_N"/>
</dbReference>
<accession>A0AAD7DTP6</accession>